<comment type="function">
    <text evidence="2">May be involved in the metabolism of insect hormones and in the breakdown of synthetic insecticides.</text>
</comment>
<proteinExistence type="inferred from homology"/>
<keyword evidence="8 12" id="KW-0560">Oxidoreductase</keyword>
<comment type="cofactor">
    <cofactor evidence="1 11">
        <name>heme</name>
        <dbReference type="ChEBI" id="CHEBI:30413"/>
    </cofactor>
</comment>
<dbReference type="RefSeq" id="XP_024867946.1">
    <property type="nucleotide sequence ID" value="XM_025012178.1"/>
</dbReference>
<evidence type="ECO:0000256" key="12">
    <source>
        <dbReference type="RuleBase" id="RU000461"/>
    </source>
</evidence>
<evidence type="ECO:0000256" key="5">
    <source>
        <dbReference type="ARBA" id="ARBA00010617"/>
    </source>
</evidence>
<evidence type="ECO:0000256" key="1">
    <source>
        <dbReference type="ARBA" id="ARBA00001971"/>
    </source>
</evidence>
<dbReference type="Pfam" id="PF00067">
    <property type="entry name" value="p450"/>
    <property type="match status" value="1"/>
</dbReference>
<dbReference type="InterPro" id="IPR001128">
    <property type="entry name" value="Cyt_P450"/>
</dbReference>
<evidence type="ECO:0000256" key="9">
    <source>
        <dbReference type="ARBA" id="ARBA00023004"/>
    </source>
</evidence>
<dbReference type="Gene3D" id="1.10.630.10">
    <property type="entry name" value="Cytochrome P450"/>
    <property type="match status" value="1"/>
</dbReference>
<dbReference type="Proteomes" id="UP000504618">
    <property type="component" value="Unplaced"/>
</dbReference>
<keyword evidence="6 11" id="KW-0349">Heme</keyword>
<reference evidence="14" key="1">
    <citation type="submission" date="2025-08" db="UniProtKB">
        <authorList>
            <consortium name="RefSeq"/>
        </authorList>
    </citation>
    <scope>IDENTIFICATION</scope>
    <source>
        <tissue evidence="14">Whole body</tissue>
    </source>
</reference>
<accession>A0A6J1PEX4</accession>
<dbReference type="InterPro" id="IPR002403">
    <property type="entry name" value="Cyt_P450_E_grp-IV"/>
</dbReference>
<dbReference type="PRINTS" id="PR00385">
    <property type="entry name" value="P450"/>
</dbReference>
<dbReference type="GeneID" id="112452117"/>
<dbReference type="GO" id="GO:0005789">
    <property type="term" value="C:endoplasmic reticulum membrane"/>
    <property type="evidence" value="ECO:0007669"/>
    <property type="project" value="UniProtKB-SubCell"/>
</dbReference>
<evidence type="ECO:0000256" key="6">
    <source>
        <dbReference type="ARBA" id="ARBA00022617"/>
    </source>
</evidence>
<dbReference type="SUPFAM" id="SSF48264">
    <property type="entry name" value="Cytochrome P450"/>
    <property type="match status" value="1"/>
</dbReference>
<dbReference type="PANTHER" id="PTHR24291:SF50">
    <property type="entry name" value="BIFUNCTIONAL ALBAFLAVENONE MONOOXYGENASE_TERPENE SYNTHASE"/>
    <property type="match status" value="1"/>
</dbReference>
<dbReference type="PROSITE" id="PS00086">
    <property type="entry name" value="CYTOCHROME_P450"/>
    <property type="match status" value="1"/>
</dbReference>
<evidence type="ECO:0000313" key="13">
    <source>
        <dbReference type="Proteomes" id="UP000504618"/>
    </source>
</evidence>
<evidence type="ECO:0000313" key="14">
    <source>
        <dbReference type="RefSeq" id="XP_024867946.1"/>
    </source>
</evidence>
<evidence type="ECO:0000256" key="4">
    <source>
        <dbReference type="ARBA" id="ARBA00004406"/>
    </source>
</evidence>
<evidence type="ECO:0000256" key="10">
    <source>
        <dbReference type="ARBA" id="ARBA00023033"/>
    </source>
</evidence>
<gene>
    <name evidence="14" type="primary">LOC112452117</name>
</gene>
<evidence type="ECO:0000256" key="7">
    <source>
        <dbReference type="ARBA" id="ARBA00022723"/>
    </source>
</evidence>
<dbReference type="PRINTS" id="PR00465">
    <property type="entry name" value="EP450IV"/>
</dbReference>
<organism evidence="13 14">
    <name type="scientific">Temnothorax curvispinosus</name>
    <dbReference type="NCBI Taxonomy" id="300111"/>
    <lineage>
        <taxon>Eukaryota</taxon>
        <taxon>Metazoa</taxon>
        <taxon>Ecdysozoa</taxon>
        <taxon>Arthropoda</taxon>
        <taxon>Hexapoda</taxon>
        <taxon>Insecta</taxon>
        <taxon>Pterygota</taxon>
        <taxon>Neoptera</taxon>
        <taxon>Endopterygota</taxon>
        <taxon>Hymenoptera</taxon>
        <taxon>Apocrita</taxon>
        <taxon>Aculeata</taxon>
        <taxon>Formicoidea</taxon>
        <taxon>Formicidae</taxon>
        <taxon>Myrmicinae</taxon>
        <taxon>Temnothorax</taxon>
    </lineage>
</organism>
<dbReference type="PANTHER" id="PTHR24291">
    <property type="entry name" value="CYTOCHROME P450 FAMILY 4"/>
    <property type="match status" value="1"/>
</dbReference>
<evidence type="ECO:0000256" key="3">
    <source>
        <dbReference type="ARBA" id="ARBA00004174"/>
    </source>
</evidence>
<evidence type="ECO:0000256" key="8">
    <source>
        <dbReference type="ARBA" id="ARBA00023002"/>
    </source>
</evidence>
<protein>
    <submittedName>
        <fullName evidence="14">Cytochrome P450 4C1-like</fullName>
    </submittedName>
</protein>
<evidence type="ECO:0000256" key="2">
    <source>
        <dbReference type="ARBA" id="ARBA00003690"/>
    </source>
</evidence>
<dbReference type="AlphaFoldDB" id="A0A6J1PEX4"/>
<dbReference type="GO" id="GO:0005506">
    <property type="term" value="F:iron ion binding"/>
    <property type="evidence" value="ECO:0007669"/>
    <property type="project" value="InterPro"/>
</dbReference>
<dbReference type="InterPro" id="IPR017972">
    <property type="entry name" value="Cyt_P450_CS"/>
</dbReference>
<name>A0A6J1PEX4_9HYME</name>
<feature type="binding site" description="axial binding residue" evidence="11">
    <location>
        <position position="118"/>
    </location>
    <ligand>
        <name>heme</name>
        <dbReference type="ChEBI" id="CHEBI:30413"/>
    </ligand>
    <ligandPart>
        <name>Fe</name>
        <dbReference type="ChEBI" id="CHEBI:18248"/>
    </ligandPart>
</feature>
<keyword evidence="9 11" id="KW-0408">Iron</keyword>
<dbReference type="InterPro" id="IPR036396">
    <property type="entry name" value="Cyt_P450_sf"/>
</dbReference>
<comment type="similarity">
    <text evidence="5 12">Belongs to the cytochrome P450 family.</text>
</comment>
<dbReference type="InterPro" id="IPR050196">
    <property type="entry name" value="Cytochrome_P450_Monoox"/>
</dbReference>
<evidence type="ECO:0000256" key="11">
    <source>
        <dbReference type="PIRSR" id="PIRSR602403-1"/>
    </source>
</evidence>
<keyword evidence="10 12" id="KW-0503">Monooxygenase</keyword>
<dbReference type="OrthoDB" id="1470350at2759"/>
<sequence length="178" mass="20952">MIQDRVRNEVDIALQENDERYTMKLLQDLPYLDRCIKEALRLYPSVFLISRYPAEDVKLQSYLVPAGTFVSLNIYAVHRDPNFWSNPEIFDPDRFLPEKIRNRHPYSYLPFSAGPRNCIGQRFAMLELKAMIAPLVHNFYLEPIDYLKNLRMQVDLILRPAHPLRVRFIPVCKGNSTL</sequence>
<keyword evidence="7 11" id="KW-0479">Metal-binding</keyword>
<keyword evidence="13" id="KW-1185">Reference proteome</keyword>
<dbReference type="GO" id="GO:0020037">
    <property type="term" value="F:heme binding"/>
    <property type="evidence" value="ECO:0007669"/>
    <property type="project" value="InterPro"/>
</dbReference>
<dbReference type="GO" id="GO:0004497">
    <property type="term" value="F:monooxygenase activity"/>
    <property type="evidence" value="ECO:0007669"/>
    <property type="project" value="UniProtKB-KW"/>
</dbReference>
<comment type="subcellular location">
    <subcellularLocation>
        <location evidence="4">Endoplasmic reticulum membrane</location>
        <topology evidence="4">Peripheral membrane protein</topology>
    </subcellularLocation>
    <subcellularLocation>
        <location evidence="3">Microsome membrane</location>
        <topology evidence="3">Peripheral membrane protein</topology>
    </subcellularLocation>
</comment>
<dbReference type="GO" id="GO:0016705">
    <property type="term" value="F:oxidoreductase activity, acting on paired donors, with incorporation or reduction of molecular oxygen"/>
    <property type="evidence" value="ECO:0007669"/>
    <property type="project" value="InterPro"/>
</dbReference>